<comment type="caution">
    <text evidence="2">The sequence shown here is derived from an EMBL/GenBank/DDBJ whole genome shotgun (WGS) entry which is preliminary data.</text>
</comment>
<organism evidence="2 3">
    <name type="scientific">Brassica cretica</name>
    <name type="common">Mustard</name>
    <dbReference type="NCBI Taxonomy" id="69181"/>
    <lineage>
        <taxon>Eukaryota</taxon>
        <taxon>Viridiplantae</taxon>
        <taxon>Streptophyta</taxon>
        <taxon>Embryophyta</taxon>
        <taxon>Tracheophyta</taxon>
        <taxon>Spermatophyta</taxon>
        <taxon>Magnoliopsida</taxon>
        <taxon>eudicotyledons</taxon>
        <taxon>Gunneridae</taxon>
        <taxon>Pentapetalae</taxon>
        <taxon>rosids</taxon>
        <taxon>malvids</taxon>
        <taxon>Brassicales</taxon>
        <taxon>Brassicaceae</taxon>
        <taxon>Brassiceae</taxon>
        <taxon>Brassica</taxon>
    </lineage>
</organism>
<evidence type="ECO:0000313" key="2">
    <source>
        <dbReference type="EMBL" id="KAF3572252.1"/>
    </source>
</evidence>
<evidence type="ECO:0000313" key="3">
    <source>
        <dbReference type="Proteomes" id="UP000712600"/>
    </source>
</evidence>
<dbReference type="InterPro" id="IPR004314">
    <property type="entry name" value="Neprosin"/>
</dbReference>
<dbReference type="AlphaFoldDB" id="A0A8S9RIG8"/>
<dbReference type="EMBL" id="QGKX02000095">
    <property type="protein sequence ID" value="KAF3572252.1"/>
    <property type="molecule type" value="Genomic_DNA"/>
</dbReference>
<protein>
    <recommendedName>
        <fullName evidence="1">Neprosin PEP catalytic domain-containing protein</fullName>
    </recommendedName>
</protein>
<dbReference type="PROSITE" id="PS52045">
    <property type="entry name" value="NEPROSIN_PEP_CD"/>
    <property type="match status" value="1"/>
</dbReference>
<gene>
    <name evidence="2" type="ORF">F2Q69_00060097</name>
</gene>
<name>A0A8S9RIG8_BRACR</name>
<feature type="non-terminal residue" evidence="2">
    <location>
        <position position="1"/>
    </location>
</feature>
<dbReference type="PANTHER" id="PTHR31589">
    <property type="entry name" value="PROTEIN, PUTATIVE (DUF239)-RELATED-RELATED"/>
    <property type="match status" value="1"/>
</dbReference>
<dbReference type="InterPro" id="IPR053168">
    <property type="entry name" value="Glutamic_endopeptidase"/>
</dbReference>
<accession>A0A8S9RIG8</accession>
<sequence length="183" mass="20809">MTISSLILADLGVVAIPQGEANWKFHTVFMAVEAEQTCRLDHSAPDDDGTACAPITKQPASDNPFLKNHKIQMKPNYYPEGFFDDNKVSSTNFYKVRKRKTYISLSYDISMHEHDITYVDVDKNYGAKATTNAWEPKINKQNEFIFSQIWLLSDLFGQYLISIEAGWQPDLYGDNNTRLSLTG</sequence>
<reference evidence="2" key="1">
    <citation type="submission" date="2019-12" db="EMBL/GenBank/DDBJ databases">
        <title>Genome sequencing and annotation of Brassica cretica.</title>
        <authorList>
            <person name="Studholme D.J."/>
            <person name="Sarris P."/>
        </authorList>
    </citation>
    <scope>NUCLEOTIDE SEQUENCE</scope>
    <source>
        <strain evidence="2">PFS-109/04</strain>
        <tissue evidence="2">Leaf</tissue>
    </source>
</reference>
<dbReference type="Proteomes" id="UP000712600">
    <property type="component" value="Unassembled WGS sequence"/>
</dbReference>
<proteinExistence type="predicted"/>
<feature type="domain" description="Neprosin PEP catalytic" evidence="1">
    <location>
        <begin position="106"/>
        <end position="183"/>
    </location>
</feature>
<dbReference type="PANTHER" id="PTHR31589:SF24">
    <property type="entry name" value="OS07G0205500 PROTEIN"/>
    <property type="match status" value="1"/>
</dbReference>
<evidence type="ECO:0000259" key="1">
    <source>
        <dbReference type="PROSITE" id="PS52045"/>
    </source>
</evidence>